<sequence>MAVIAASCLGPATPPAQLQLPPHPLPLSDSIWCLWFFGPCASYAGAKKEKSRTESRQMMEQDADGLGVQMGNTSWYSTHADRRSSSWTTRRMRHAKAMPGSSKEFLTFSKCCNVDFAYFFLAPSTNEREFPTTHKDAGRRRREPGRRTLDRLGGTGCADGRTDEAEARTNKRIRRRRATKDEGRGVAVVVAGAQERSAHGR</sequence>
<name>Q6IGZ5_DROME</name>
<evidence type="ECO:0000256" key="1">
    <source>
        <dbReference type="SAM" id="MobiDB-lite"/>
    </source>
</evidence>
<dbReference type="AlphaFoldDB" id="Q6IGZ5"/>
<organism evidence="2">
    <name type="scientific">Drosophila melanogaster</name>
    <name type="common">Fruit fly</name>
    <dbReference type="NCBI Taxonomy" id="7227"/>
    <lineage>
        <taxon>Eukaryota</taxon>
        <taxon>Metazoa</taxon>
        <taxon>Ecdysozoa</taxon>
        <taxon>Arthropoda</taxon>
        <taxon>Hexapoda</taxon>
        <taxon>Insecta</taxon>
        <taxon>Pterygota</taxon>
        <taxon>Neoptera</taxon>
        <taxon>Endopterygota</taxon>
        <taxon>Diptera</taxon>
        <taxon>Brachycera</taxon>
        <taxon>Muscomorpha</taxon>
        <taxon>Ephydroidea</taxon>
        <taxon>Drosophilidae</taxon>
        <taxon>Drosophila</taxon>
        <taxon>Sophophora</taxon>
    </lineage>
</organism>
<proteinExistence type="predicted"/>
<feature type="compositionally biased region" description="Basic and acidic residues" evidence="1">
    <location>
        <begin position="160"/>
        <end position="169"/>
    </location>
</feature>
<feature type="region of interest" description="Disordered" evidence="1">
    <location>
        <begin position="130"/>
        <end position="201"/>
    </location>
</feature>
<accession>Q6IGZ5</accession>
<evidence type="ECO:0000313" key="2">
    <source>
        <dbReference type="EMBL" id="DAA02319.1"/>
    </source>
</evidence>
<dbReference type="EMBL" id="BK003621">
    <property type="protein sequence ID" value="DAA02319.1"/>
    <property type="molecule type" value="Genomic_DNA"/>
</dbReference>
<protein>
    <submittedName>
        <fullName evidence="2">HDC04142</fullName>
    </submittedName>
</protein>
<gene>
    <name evidence="2" type="ORF">HDC04142</name>
</gene>
<reference evidence="2" key="1">
    <citation type="journal article" date="2003" name="Genome Biol.">
        <title>An integrated gene annotation and transcriptional profiling approach towards the full gene content of the Drosophila genome.</title>
        <authorList>
            <person name="Hild M."/>
            <person name="Beckmann B."/>
            <person name="Haas S.A."/>
            <person name="Koch B."/>
            <person name="Solovyev V."/>
            <person name="Busold C."/>
            <person name="Fellenberg K."/>
            <person name="Boutros M."/>
            <person name="Vingron M."/>
            <person name="Sauer F."/>
            <person name="Hoheisel J.D."/>
            <person name="Paro R."/>
        </authorList>
    </citation>
    <scope>NUCLEOTIDE SEQUENCE</scope>
</reference>